<protein>
    <submittedName>
        <fullName evidence="8">LysE family translocator</fullName>
    </submittedName>
</protein>
<evidence type="ECO:0000256" key="7">
    <source>
        <dbReference type="SAM" id="Phobius"/>
    </source>
</evidence>
<dbReference type="Pfam" id="PF01810">
    <property type="entry name" value="LysE"/>
    <property type="match status" value="1"/>
</dbReference>
<keyword evidence="6 7" id="KW-0472">Membrane</keyword>
<dbReference type="EMBL" id="JAPUBN010000024">
    <property type="protein sequence ID" value="MCZ2723719.1"/>
    <property type="molecule type" value="Genomic_DNA"/>
</dbReference>
<accession>A0ABT4K1S8</accession>
<dbReference type="PANTHER" id="PTHR30086">
    <property type="entry name" value="ARGININE EXPORTER PROTEIN ARGO"/>
    <property type="match status" value="1"/>
</dbReference>
<keyword evidence="5 7" id="KW-1133">Transmembrane helix</keyword>
<dbReference type="RefSeq" id="WP_269127865.1">
    <property type="nucleotide sequence ID" value="NZ_JAPUBN010000024.1"/>
</dbReference>
<keyword evidence="4 7" id="KW-0812">Transmembrane</keyword>
<feature type="transmembrane region" description="Helical" evidence="7">
    <location>
        <begin position="51"/>
        <end position="84"/>
    </location>
</feature>
<evidence type="ECO:0000256" key="6">
    <source>
        <dbReference type="ARBA" id="ARBA00023136"/>
    </source>
</evidence>
<sequence>MSWNLWVTMVPFLFLLALSPGPNNFTAMYNGIQTGPTSSVIAAIGRNAAFAILMLVSALGLGAIIVSSVFWFSVVKWLGVAYLLYIGIKTWRSASTALDEHDSETGVVALPSHTLKIRQEFFIAISNPKAILIFTAIFPQLLDLNVPVAPQFFVIGVTFMAAEFVAAYIYGVSGKQICRLIKSRQGMLRLNKGMGSLFVLASMLLATSSRG</sequence>
<comment type="subcellular location">
    <subcellularLocation>
        <location evidence="1">Cell membrane</location>
        <topology evidence="1">Multi-pass membrane protein</topology>
    </subcellularLocation>
</comment>
<evidence type="ECO:0000256" key="2">
    <source>
        <dbReference type="ARBA" id="ARBA00007928"/>
    </source>
</evidence>
<keyword evidence="3" id="KW-1003">Cell membrane</keyword>
<proteinExistence type="inferred from homology"/>
<feature type="transmembrane region" description="Helical" evidence="7">
    <location>
        <begin position="148"/>
        <end position="170"/>
    </location>
</feature>
<organism evidence="8 9">
    <name type="scientific">Marinomonas phaeophyticola</name>
    <dbReference type="NCBI Taxonomy" id="3004091"/>
    <lineage>
        <taxon>Bacteria</taxon>
        <taxon>Pseudomonadati</taxon>
        <taxon>Pseudomonadota</taxon>
        <taxon>Gammaproteobacteria</taxon>
        <taxon>Oceanospirillales</taxon>
        <taxon>Oceanospirillaceae</taxon>
        <taxon>Marinomonas</taxon>
    </lineage>
</organism>
<evidence type="ECO:0000256" key="1">
    <source>
        <dbReference type="ARBA" id="ARBA00004651"/>
    </source>
</evidence>
<feature type="transmembrane region" description="Helical" evidence="7">
    <location>
        <begin position="121"/>
        <end position="142"/>
    </location>
</feature>
<feature type="transmembrane region" description="Helical" evidence="7">
    <location>
        <begin position="190"/>
        <end position="208"/>
    </location>
</feature>
<comment type="similarity">
    <text evidence="2">Belongs to the Rht family.</text>
</comment>
<evidence type="ECO:0000256" key="3">
    <source>
        <dbReference type="ARBA" id="ARBA00022475"/>
    </source>
</evidence>
<dbReference type="PANTHER" id="PTHR30086:SF14">
    <property type="entry name" value="HOMOSERINE_HOMOSERINE LACTONE EFFLUX PROTEIN"/>
    <property type="match status" value="1"/>
</dbReference>
<comment type="caution">
    <text evidence="8">The sequence shown here is derived from an EMBL/GenBank/DDBJ whole genome shotgun (WGS) entry which is preliminary data.</text>
</comment>
<evidence type="ECO:0000256" key="5">
    <source>
        <dbReference type="ARBA" id="ARBA00022989"/>
    </source>
</evidence>
<evidence type="ECO:0000313" key="8">
    <source>
        <dbReference type="EMBL" id="MCZ2723719.1"/>
    </source>
</evidence>
<dbReference type="InterPro" id="IPR001123">
    <property type="entry name" value="LeuE-type"/>
</dbReference>
<dbReference type="PIRSF" id="PIRSF006324">
    <property type="entry name" value="LeuE"/>
    <property type="match status" value="1"/>
</dbReference>
<evidence type="ECO:0000313" key="9">
    <source>
        <dbReference type="Proteomes" id="UP001149719"/>
    </source>
</evidence>
<evidence type="ECO:0000256" key="4">
    <source>
        <dbReference type="ARBA" id="ARBA00022692"/>
    </source>
</evidence>
<keyword evidence="9" id="KW-1185">Reference proteome</keyword>
<reference evidence="8" key="1">
    <citation type="submission" date="2022-12" db="EMBL/GenBank/DDBJ databases">
        <title>Marinomonas 15G1-11 sp. nov, isolated from marine algae.</title>
        <authorList>
            <person name="Butt M."/>
            <person name="Choi D.G."/>
            <person name="Kim J.M."/>
            <person name="Lee J.K."/>
            <person name="Baek J.H."/>
            <person name="Jeon C.O."/>
        </authorList>
    </citation>
    <scope>NUCLEOTIDE SEQUENCE</scope>
    <source>
        <strain evidence="8">15G1-11</strain>
    </source>
</reference>
<name>A0ABT4K1S8_9GAMM</name>
<dbReference type="Proteomes" id="UP001149719">
    <property type="component" value="Unassembled WGS sequence"/>
</dbReference>
<gene>
    <name evidence="8" type="ORF">O1D97_19380</name>
</gene>